<dbReference type="PANTHER" id="PTHR10344:SF4">
    <property type="entry name" value="UMP-CMP KINASE 2, MITOCHONDRIAL"/>
    <property type="match status" value="1"/>
</dbReference>
<dbReference type="AlphaFoldDB" id="A0A7W7QI83"/>
<evidence type="ECO:0000256" key="2">
    <source>
        <dbReference type="ARBA" id="ARBA00012980"/>
    </source>
</evidence>
<comment type="caution">
    <text evidence="12">The sequence shown here is derived from an EMBL/GenBank/DDBJ whole genome shotgun (WGS) entry which is preliminary data.</text>
</comment>
<dbReference type="InterPro" id="IPR039430">
    <property type="entry name" value="Thymidylate_kin-like_dom"/>
</dbReference>
<evidence type="ECO:0000256" key="8">
    <source>
        <dbReference type="ARBA" id="ARBA00022840"/>
    </source>
</evidence>
<dbReference type="InterPro" id="IPR018094">
    <property type="entry name" value="Thymidylate_kinase"/>
</dbReference>
<dbReference type="Pfam" id="PF02223">
    <property type="entry name" value="Thymidylate_kin"/>
    <property type="match status" value="1"/>
</dbReference>
<evidence type="ECO:0000256" key="1">
    <source>
        <dbReference type="ARBA" id="ARBA00009776"/>
    </source>
</evidence>
<comment type="function">
    <text evidence="10">Phosphorylation of dTMP to form dTDP in both de novo and salvage pathways of dTTP synthesis.</text>
</comment>
<evidence type="ECO:0000256" key="10">
    <source>
        <dbReference type="HAMAP-Rule" id="MF_00165"/>
    </source>
</evidence>
<feature type="domain" description="Thymidylate kinase-like" evidence="11">
    <location>
        <begin position="9"/>
        <end position="146"/>
    </location>
</feature>
<keyword evidence="13" id="KW-1185">Reference proteome</keyword>
<comment type="catalytic activity">
    <reaction evidence="9 10">
        <text>dTMP + ATP = dTDP + ADP</text>
        <dbReference type="Rhea" id="RHEA:13517"/>
        <dbReference type="ChEBI" id="CHEBI:30616"/>
        <dbReference type="ChEBI" id="CHEBI:58369"/>
        <dbReference type="ChEBI" id="CHEBI:63528"/>
        <dbReference type="ChEBI" id="CHEBI:456216"/>
        <dbReference type="EC" id="2.7.4.9"/>
    </reaction>
</comment>
<keyword evidence="7 10" id="KW-0418">Kinase</keyword>
<evidence type="ECO:0000256" key="4">
    <source>
        <dbReference type="ARBA" id="ARBA00022679"/>
    </source>
</evidence>
<dbReference type="Proteomes" id="UP000552644">
    <property type="component" value="Unassembled WGS sequence"/>
</dbReference>
<sequence>MSGGLFVAVEGPNGVGKTTAVARLADRLRANGRAVHVTTEPSDTPLGRLIRTSEGSLTGRALALAVAADRYAHLEAEILPALAARKVVISDRYVQSSLVLQRLDGLPLREIWQHNAHVPPASLSFYLHHTPEVLRQRLEQRSRRSRLERVGSPRRELDLYDDAFAFLAARGWRQARIDCRDLDPDGVVTQLLQHLEQLEP</sequence>
<accession>A0A7W7QI83</accession>
<evidence type="ECO:0000313" key="12">
    <source>
        <dbReference type="EMBL" id="MBB4914077.1"/>
    </source>
</evidence>
<comment type="similarity">
    <text evidence="1 10">Belongs to the thymidylate kinase family.</text>
</comment>
<dbReference type="Gene3D" id="3.40.50.300">
    <property type="entry name" value="P-loop containing nucleotide triphosphate hydrolases"/>
    <property type="match status" value="1"/>
</dbReference>
<keyword evidence="4 10" id="KW-0808">Transferase</keyword>
<reference evidence="12 13" key="1">
    <citation type="submission" date="2020-08" db="EMBL/GenBank/DDBJ databases">
        <title>Genomic Encyclopedia of Type Strains, Phase III (KMG-III): the genomes of soil and plant-associated and newly described type strains.</title>
        <authorList>
            <person name="Whitman W."/>
        </authorList>
    </citation>
    <scope>NUCLEOTIDE SEQUENCE [LARGE SCALE GENOMIC DNA]</scope>
    <source>
        <strain evidence="12 13">CECT 8840</strain>
    </source>
</reference>
<dbReference type="CDD" id="cd01672">
    <property type="entry name" value="TMPK"/>
    <property type="match status" value="1"/>
</dbReference>
<evidence type="ECO:0000259" key="11">
    <source>
        <dbReference type="Pfam" id="PF02223"/>
    </source>
</evidence>
<dbReference type="InterPro" id="IPR027417">
    <property type="entry name" value="P-loop_NTPase"/>
</dbReference>
<protein>
    <recommendedName>
        <fullName evidence="3 10">Thymidylate kinase</fullName>
        <ecNumber evidence="2 10">2.7.4.9</ecNumber>
    </recommendedName>
    <alternativeName>
        <fullName evidence="10">dTMP kinase</fullName>
    </alternativeName>
</protein>
<dbReference type="GO" id="GO:0006235">
    <property type="term" value="P:dTTP biosynthetic process"/>
    <property type="evidence" value="ECO:0007669"/>
    <property type="project" value="UniProtKB-UniRule"/>
</dbReference>
<evidence type="ECO:0000256" key="3">
    <source>
        <dbReference type="ARBA" id="ARBA00017144"/>
    </source>
</evidence>
<keyword evidence="5 10" id="KW-0545">Nucleotide biosynthesis</keyword>
<keyword evidence="8 10" id="KW-0067">ATP-binding</keyword>
<name>A0A7W7QI83_9ACTN</name>
<keyword evidence="6 10" id="KW-0547">Nucleotide-binding</keyword>
<evidence type="ECO:0000313" key="13">
    <source>
        <dbReference type="Proteomes" id="UP000552644"/>
    </source>
</evidence>
<dbReference type="NCBIfam" id="TIGR00041">
    <property type="entry name" value="DTMP_kinase"/>
    <property type="match status" value="1"/>
</dbReference>
<dbReference type="RefSeq" id="WP_184712773.1">
    <property type="nucleotide sequence ID" value="NZ_JACHJP010000001.1"/>
</dbReference>
<evidence type="ECO:0000256" key="7">
    <source>
        <dbReference type="ARBA" id="ARBA00022777"/>
    </source>
</evidence>
<dbReference type="PANTHER" id="PTHR10344">
    <property type="entry name" value="THYMIDYLATE KINASE"/>
    <property type="match status" value="1"/>
</dbReference>
<dbReference type="GO" id="GO:0005524">
    <property type="term" value="F:ATP binding"/>
    <property type="evidence" value="ECO:0007669"/>
    <property type="project" value="UniProtKB-UniRule"/>
</dbReference>
<evidence type="ECO:0000256" key="5">
    <source>
        <dbReference type="ARBA" id="ARBA00022727"/>
    </source>
</evidence>
<organism evidence="12 13">
    <name type="scientific">Streptosporangium saharense</name>
    <dbReference type="NCBI Taxonomy" id="1706840"/>
    <lineage>
        <taxon>Bacteria</taxon>
        <taxon>Bacillati</taxon>
        <taxon>Actinomycetota</taxon>
        <taxon>Actinomycetes</taxon>
        <taxon>Streptosporangiales</taxon>
        <taxon>Streptosporangiaceae</taxon>
        <taxon>Streptosporangium</taxon>
    </lineage>
</organism>
<dbReference type="EC" id="2.7.4.9" evidence="2 10"/>
<dbReference type="GO" id="GO:0005829">
    <property type="term" value="C:cytosol"/>
    <property type="evidence" value="ECO:0007669"/>
    <property type="project" value="TreeGrafter"/>
</dbReference>
<dbReference type="GO" id="GO:0006227">
    <property type="term" value="P:dUDP biosynthetic process"/>
    <property type="evidence" value="ECO:0007669"/>
    <property type="project" value="TreeGrafter"/>
</dbReference>
<dbReference type="EMBL" id="JACHJP010000001">
    <property type="protein sequence ID" value="MBB4914077.1"/>
    <property type="molecule type" value="Genomic_DNA"/>
</dbReference>
<dbReference type="HAMAP" id="MF_00165">
    <property type="entry name" value="Thymidylate_kinase"/>
    <property type="match status" value="1"/>
</dbReference>
<evidence type="ECO:0000256" key="6">
    <source>
        <dbReference type="ARBA" id="ARBA00022741"/>
    </source>
</evidence>
<dbReference type="GO" id="GO:0004798">
    <property type="term" value="F:dTMP kinase activity"/>
    <property type="evidence" value="ECO:0007669"/>
    <property type="project" value="UniProtKB-UniRule"/>
</dbReference>
<proteinExistence type="inferred from homology"/>
<evidence type="ECO:0000256" key="9">
    <source>
        <dbReference type="ARBA" id="ARBA00048743"/>
    </source>
</evidence>
<dbReference type="SUPFAM" id="SSF52540">
    <property type="entry name" value="P-loop containing nucleoside triphosphate hydrolases"/>
    <property type="match status" value="1"/>
</dbReference>
<dbReference type="GO" id="GO:0006233">
    <property type="term" value="P:dTDP biosynthetic process"/>
    <property type="evidence" value="ECO:0007669"/>
    <property type="project" value="InterPro"/>
</dbReference>
<gene>
    <name evidence="10" type="primary">tmk</name>
    <name evidence="12" type="ORF">FHS44_001149</name>
</gene>
<comment type="caution">
    <text evidence="10">Lacks conserved residue(s) required for the propagation of feature annotation.</text>
</comment>